<dbReference type="SUPFAM" id="SSF52172">
    <property type="entry name" value="CheY-like"/>
    <property type="match status" value="1"/>
</dbReference>
<dbReference type="Gene3D" id="2.40.50.1020">
    <property type="entry name" value="LytTr DNA-binding domain"/>
    <property type="match status" value="1"/>
</dbReference>
<evidence type="ECO:0000259" key="2">
    <source>
        <dbReference type="PROSITE" id="PS50110"/>
    </source>
</evidence>
<accession>A0ABU3EZC1</accession>
<dbReference type="PROSITE" id="PS50110">
    <property type="entry name" value="RESPONSE_REGULATORY"/>
    <property type="match status" value="1"/>
</dbReference>
<dbReference type="Pfam" id="PF00072">
    <property type="entry name" value="Response_reg"/>
    <property type="match status" value="1"/>
</dbReference>
<dbReference type="SMART" id="SM00850">
    <property type="entry name" value="LytTR"/>
    <property type="match status" value="1"/>
</dbReference>
<dbReference type="GO" id="GO:0003677">
    <property type="term" value="F:DNA binding"/>
    <property type="evidence" value="ECO:0007669"/>
    <property type="project" value="UniProtKB-KW"/>
</dbReference>
<evidence type="ECO:0000313" key="5">
    <source>
        <dbReference type="Proteomes" id="UP001252875"/>
    </source>
</evidence>
<protein>
    <submittedName>
        <fullName evidence="4">LytTR family DNA-binding domain-containing protein</fullName>
    </submittedName>
</protein>
<feature type="domain" description="HTH LytTR-type" evidence="3">
    <location>
        <begin position="132"/>
        <end position="201"/>
    </location>
</feature>
<feature type="modified residue" description="4-aspartylphosphate" evidence="1">
    <location>
        <position position="59"/>
    </location>
</feature>
<dbReference type="SMART" id="SM00448">
    <property type="entry name" value="REC"/>
    <property type="match status" value="1"/>
</dbReference>
<dbReference type="Gene3D" id="3.40.50.2300">
    <property type="match status" value="1"/>
</dbReference>
<comment type="caution">
    <text evidence="4">The sequence shown here is derived from an EMBL/GenBank/DDBJ whole genome shotgun (WGS) entry which is preliminary data.</text>
</comment>
<sequence length="239" mass="27948">MNIAICDDNPKMVGQIENLLLSFFENDPNQFNYEAFLSGESLVEHLTNSVSSFQIYLLDVEMKSLDGFDVARAIREKDQQAIIIFITSHVELMSEAFEVNAFHYLIKPVDEIKVKQVLTKALEQLTLRKMILQFTIQKKVHTVYLGEVEYFESMKRKMIIHLKSGEEYEYYGTMKEVIDKVSPQLFTQIHNSFVINMDYVQVKSGETIVMQSGREIAITKKFHQTFQRAYRNYVLMRTK</sequence>
<feature type="domain" description="Response regulatory" evidence="2">
    <location>
        <begin position="2"/>
        <end position="122"/>
    </location>
</feature>
<dbReference type="InterPro" id="IPR001789">
    <property type="entry name" value="Sig_transdc_resp-reg_receiver"/>
</dbReference>
<dbReference type="RefSeq" id="WP_311822881.1">
    <property type="nucleotide sequence ID" value="NZ_JARPYF010000007.1"/>
</dbReference>
<name>A0ABU3EZC1_9ENTE</name>
<dbReference type="PROSITE" id="PS50930">
    <property type="entry name" value="HTH_LYTTR"/>
    <property type="match status" value="1"/>
</dbReference>
<gene>
    <name evidence="4" type="ORF">P7D85_09475</name>
</gene>
<dbReference type="InterPro" id="IPR011006">
    <property type="entry name" value="CheY-like_superfamily"/>
</dbReference>
<proteinExistence type="predicted"/>
<keyword evidence="5" id="KW-1185">Reference proteome</keyword>
<evidence type="ECO:0000256" key="1">
    <source>
        <dbReference type="PROSITE-ProRule" id="PRU00169"/>
    </source>
</evidence>
<keyword evidence="1" id="KW-0597">Phosphoprotein</keyword>
<keyword evidence="4" id="KW-0238">DNA-binding</keyword>
<dbReference type="EMBL" id="JARPYI010000004">
    <property type="protein sequence ID" value="MDT2600006.1"/>
    <property type="molecule type" value="Genomic_DNA"/>
</dbReference>
<dbReference type="PANTHER" id="PTHR37299">
    <property type="entry name" value="TRANSCRIPTIONAL REGULATOR-RELATED"/>
    <property type="match status" value="1"/>
</dbReference>
<evidence type="ECO:0000259" key="3">
    <source>
        <dbReference type="PROSITE" id="PS50930"/>
    </source>
</evidence>
<dbReference type="Proteomes" id="UP001252875">
    <property type="component" value="Unassembled WGS sequence"/>
</dbReference>
<evidence type="ECO:0000313" key="4">
    <source>
        <dbReference type="EMBL" id="MDT2600006.1"/>
    </source>
</evidence>
<dbReference type="PANTHER" id="PTHR37299:SF1">
    <property type="entry name" value="STAGE 0 SPORULATION PROTEIN A HOMOLOG"/>
    <property type="match status" value="1"/>
</dbReference>
<dbReference type="InterPro" id="IPR046947">
    <property type="entry name" value="LytR-like"/>
</dbReference>
<dbReference type="Pfam" id="PF04397">
    <property type="entry name" value="LytTR"/>
    <property type="match status" value="1"/>
</dbReference>
<dbReference type="InterPro" id="IPR007492">
    <property type="entry name" value="LytTR_DNA-bd_dom"/>
</dbReference>
<organism evidence="4 5">
    <name type="scientific">Enterococcus hulanensis</name>
    <dbReference type="NCBI Taxonomy" id="2559929"/>
    <lineage>
        <taxon>Bacteria</taxon>
        <taxon>Bacillati</taxon>
        <taxon>Bacillota</taxon>
        <taxon>Bacilli</taxon>
        <taxon>Lactobacillales</taxon>
        <taxon>Enterococcaceae</taxon>
        <taxon>Enterococcus</taxon>
    </lineage>
</organism>
<reference evidence="4 5" key="1">
    <citation type="submission" date="2023-03" db="EMBL/GenBank/DDBJ databases">
        <authorList>
            <person name="Shen W."/>
            <person name="Cai J."/>
        </authorList>
    </citation>
    <scope>NUCLEOTIDE SEQUENCE [LARGE SCALE GENOMIC DNA]</scope>
    <source>
        <strain evidence="4 5">D6-4</strain>
    </source>
</reference>